<reference evidence="9 10" key="1">
    <citation type="submission" date="2022-04" db="EMBL/GenBank/DDBJ databases">
        <authorList>
            <person name="Grouzdev D.S."/>
            <person name="Pantiukh K.S."/>
            <person name="Krutkina M.S."/>
        </authorList>
    </citation>
    <scope>NUCLEOTIDE SEQUENCE [LARGE SCALE GENOMIC DNA]</scope>
    <source>
        <strain evidence="9 10">Jip08</strain>
    </source>
</reference>
<feature type="transmembrane region" description="Helical" evidence="8">
    <location>
        <begin position="189"/>
        <end position="211"/>
    </location>
</feature>
<evidence type="ECO:0000256" key="3">
    <source>
        <dbReference type="ARBA" id="ARBA00022448"/>
    </source>
</evidence>
<dbReference type="RefSeq" id="WP_247201973.1">
    <property type="nucleotide sequence ID" value="NZ_JALKCG010000007.1"/>
</dbReference>
<feature type="transmembrane region" description="Helical" evidence="8">
    <location>
        <begin position="279"/>
        <end position="300"/>
    </location>
</feature>
<name>A0ABT0DQB6_9HYPH</name>
<keyword evidence="4" id="KW-1003">Cell membrane</keyword>
<feature type="transmembrane region" description="Helical" evidence="8">
    <location>
        <begin position="448"/>
        <end position="466"/>
    </location>
</feature>
<feature type="transmembrane region" description="Helical" evidence="8">
    <location>
        <begin position="93"/>
        <end position="113"/>
    </location>
</feature>
<evidence type="ECO:0000256" key="7">
    <source>
        <dbReference type="ARBA" id="ARBA00023136"/>
    </source>
</evidence>
<evidence type="ECO:0000256" key="4">
    <source>
        <dbReference type="ARBA" id="ARBA00022475"/>
    </source>
</evidence>
<reference evidence="10" key="2">
    <citation type="submission" date="2023-07" db="EMBL/GenBank/DDBJ databases">
        <title>Ancylobacter moscoviensis sp. nov., facultatively methylotrophic bacteria from activated sludge and the reclassification of Starkeya novella (Starkey 1934) Kelly et al. 2000 as Ancylobacter novellus comb. nov., Starkeya koreensis Im et al. 2006 as Ancylobacter koreensis comb.nov., Angulomicrobium tetraedrale Vasil'eva et al. 1986 as Ancylobacter tetraedralis comb. nov., Angulomicrobium amanitiforme Fritz et al. 2004 as Ancylobacter amanitiformis comb. nov. and Methylorhabdus multivorans Doronina et al. 1996 as Ancylobacter multivorans comb. nov. and emended description of the genus Ancylobacter.</title>
        <authorList>
            <person name="Doronina N."/>
            <person name="Chemodurova A."/>
            <person name="Grouzdev D."/>
            <person name="Koziaeva V."/>
            <person name="Shi W."/>
            <person name="Wu L."/>
            <person name="Kaparullina E."/>
        </authorList>
    </citation>
    <scope>NUCLEOTIDE SEQUENCE [LARGE SCALE GENOMIC DNA]</scope>
    <source>
        <strain evidence="10">Jip08</strain>
    </source>
</reference>
<dbReference type="SUPFAM" id="SSF81345">
    <property type="entry name" value="ABC transporter involved in vitamin B12 uptake, BtuC"/>
    <property type="match status" value="2"/>
</dbReference>
<feature type="transmembrane region" description="Helical" evidence="8">
    <location>
        <begin position="566"/>
        <end position="592"/>
    </location>
</feature>
<dbReference type="PANTHER" id="PTHR30472:SF37">
    <property type="entry name" value="FE(3+) DICITRATE TRANSPORT SYSTEM PERMEASE PROTEIN FECD-RELATED"/>
    <property type="match status" value="1"/>
</dbReference>
<dbReference type="Proteomes" id="UP001202867">
    <property type="component" value="Unassembled WGS sequence"/>
</dbReference>
<evidence type="ECO:0000256" key="5">
    <source>
        <dbReference type="ARBA" id="ARBA00022692"/>
    </source>
</evidence>
<keyword evidence="3" id="KW-0813">Transport</keyword>
<comment type="similarity">
    <text evidence="2">Belongs to the binding-protein-dependent transport system permease family. FecCD subfamily.</text>
</comment>
<organism evidence="9 10">
    <name type="scientific">Ancylobacter koreensis</name>
    <dbReference type="NCBI Taxonomy" id="266121"/>
    <lineage>
        <taxon>Bacteria</taxon>
        <taxon>Pseudomonadati</taxon>
        <taxon>Pseudomonadota</taxon>
        <taxon>Alphaproteobacteria</taxon>
        <taxon>Hyphomicrobiales</taxon>
        <taxon>Xanthobacteraceae</taxon>
        <taxon>Ancylobacter</taxon>
    </lineage>
</organism>
<dbReference type="PANTHER" id="PTHR30472">
    <property type="entry name" value="FERRIC ENTEROBACTIN TRANSPORT SYSTEM PERMEASE PROTEIN"/>
    <property type="match status" value="1"/>
</dbReference>
<dbReference type="InterPro" id="IPR037294">
    <property type="entry name" value="ABC_BtuC-like"/>
</dbReference>
<proteinExistence type="inferred from homology"/>
<sequence length="658" mass="65942">MTGRRASGGRAALLVGLLLAAGIAFTFAGLATRLPSALWWEALTAPRAEAAELVFRFGLLPRLAVSLLAGAALGLSGALFAHVLRNPLAEPSTLGTSAGAGLALAFATLYAPFLLEAGAFWVTLAGALAATGLALAIAWRQSLSPLALILAGLVVGMVCGSMGGVLVLFEHHHLSALFLWQAGSLAQNGWQGAAALAGTLAVAGLACLLLLRPLAVLELDDAGARGLGAPVAAIRLGALGVAAALAAAVVANVGVVAFIGLAGPALARLAGARTPGTRLAGGAAAGALLLWLADQLAQLAERLSGVGPPTGLLTALLGAPLLLVLLPRLRDALPAPAPAETDRKGASVPRMAVFAAVMLAVPTMSLLLGRGGDGWWLALPGDPVLDWRWPRIVSAFGAGAMLGLAGTMIQRVSANPMASPEILGISSGAAAGATLLVILAPVAGRSGLLGAAFAGAVATTGLVMALGRRFDYAPQRLLLTGVALTTIIGAALGLVMLSGHPRLDLLLRMMAGSTYLASPGEAGASLVLAVTGVGALVLSARALGLFGLGAPVASSLGLPVRAGRLWIVALVSALTAAATLVTGPLSFVGLVAPHAARLQGFRRPLAQGVAAMAIGGTLMVLADWIGRTLAFPWQMPAGLIVSLAGGPYFLWLMLRRRA</sequence>
<feature type="transmembrane region" description="Helical" evidence="8">
    <location>
        <begin position="543"/>
        <end position="560"/>
    </location>
</feature>
<evidence type="ECO:0000256" key="2">
    <source>
        <dbReference type="ARBA" id="ARBA00007935"/>
    </source>
</evidence>
<keyword evidence="5 8" id="KW-0812">Transmembrane</keyword>
<dbReference type="InterPro" id="IPR000522">
    <property type="entry name" value="ABC_transptr_permease_BtuC"/>
</dbReference>
<feature type="transmembrane region" description="Helical" evidence="8">
    <location>
        <begin position="631"/>
        <end position="654"/>
    </location>
</feature>
<feature type="transmembrane region" description="Helical" evidence="8">
    <location>
        <begin position="604"/>
        <end position="625"/>
    </location>
</feature>
<comment type="caution">
    <text evidence="9">The sequence shown here is derived from an EMBL/GenBank/DDBJ whole genome shotgun (WGS) entry which is preliminary data.</text>
</comment>
<dbReference type="EMBL" id="JALKCG010000007">
    <property type="protein sequence ID" value="MCK0209465.1"/>
    <property type="molecule type" value="Genomic_DNA"/>
</dbReference>
<dbReference type="Pfam" id="PF01032">
    <property type="entry name" value="FecCD"/>
    <property type="match status" value="2"/>
</dbReference>
<feature type="transmembrane region" description="Helical" evidence="8">
    <location>
        <begin position="119"/>
        <end position="139"/>
    </location>
</feature>
<feature type="transmembrane region" description="Helical" evidence="8">
    <location>
        <begin position="146"/>
        <end position="169"/>
    </location>
</feature>
<keyword evidence="6 8" id="KW-1133">Transmembrane helix</keyword>
<dbReference type="CDD" id="cd06550">
    <property type="entry name" value="TM_ABC_iron-siderophores_like"/>
    <property type="match status" value="1"/>
</dbReference>
<evidence type="ECO:0000256" key="6">
    <source>
        <dbReference type="ARBA" id="ARBA00022989"/>
    </source>
</evidence>
<feature type="transmembrane region" description="Helical" evidence="8">
    <location>
        <begin position="63"/>
        <end position="81"/>
    </location>
</feature>
<protein>
    <submittedName>
        <fullName evidence="9">Fe(3+)-hydroxamate ABC transporter permease FhuB</fullName>
    </submittedName>
</protein>
<gene>
    <name evidence="9" type="primary">fhuB</name>
    <name evidence="9" type="ORF">MWN33_15635</name>
</gene>
<evidence type="ECO:0000313" key="10">
    <source>
        <dbReference type="Proteomes" id="UP001202867"/>
    </source>
</evidence>
<feature type="transmembrane region" description="Helical" evidence="8">
    <location>
        <begin position="12"/>
        <end position="31"/>
    </location>
</feature>
<feature type="transmembrane region" description="Helical" evidence="8">
    <location>
        <begin position="389"/>
        <end position="410"/>
    </location>
</feature>
<accession>A0ABT0DQB6</accession>
<dbReference type="NCBIfam" id="NF007866">
    <property type="entry name" value="PRK10577.1-2"/>
    <property type="match status" value="1"/>
</dbReference>
<feature type="transmembrane region" description="Helical" evidence="8">
    <location>
        <begin position="422"/>
        <end position="442"/>
    </location>
</feature>
<keyword evidence="10" id="KW-1185">Reference proteome</keyword>
<feature type="transmembrane region" description="Helical" evidence="8">
    <location>
        <begin position="517"/>
        <end position="538"/>
    </location>
</feature>
<dbReference type="Gene3D" id="1.10.3470.10">
    <property type="entry name" value="ABC transporter involved in vitamin B12 uptake, BtuC"/>
    <property type="match status" value="2"/>
</dbReference>
<keyword evidence="7 8" id="KW-0472">Membrane</keyword>
<evidence type="ECO:0000256" key="8">
    <source>
        <dbReference type="SAM" id="Phobius"/>
    </source>
</evidence>
<feature type="transmembrane region" description="Helical" evidence="8">
    <location>
        <begin position="347"/>
        <end position="369"/>
    </location>
</feature>
<evidence type="ECO:0000256" key="1">
    <source>
        <dbReference type="ARBA" id="ARBA00004651"/>
    </source>
</evidence>
<feature type="transmembrane region" description="Helical" evidence="8">
    <location>
        <begin position="478"/>
        <end position="497"/>
    </location>
</feature>
<evidence type="ECO:0000313" key="9">
    <source>
        <dbReference type="EMBL" id="MCK0209465.1"/>
    </source>
</evidence>
<comment type="subcellular location">
    <subcellularLocation>
        <location evidence="1">Cell membrane</location>
        <topology evidence="1">Multi-pass membrane protein</topology>
    </subcellularLocation>
</comment>